<dbReference type="Gene3D" id="3.40.1190.10">
    <property type="entry name" value="Mur-like, catalytic domain"/>
    <property type="match status" value="1"/>
</dbReference>
<feature type="domain" description="Mur ligase central" evidence="23">
    <location>
        <begin position="109"/>
        <end position="314"/>
    </location>
</feature>
<feature type="binding site" evidence="19">
    <location>
        <position position="152"/>
    </location>
    <ligand>
        <name>UDP-N-acetyl-alpha-D-muramoyl-L-alanyl-D-glutamate</name>
        <dbReference type="ChEBI" id="CHEBI:83900"/>
    </ligand>
</feature>
<evidence type="ECO:0000256" key="18">
    <source>
        <dbReference type="ARBA" id="ARBA00081560"/>
    </source>
</evidence>
<evidence type="ECO:0000313" key="25">
    <source>
        <dbReference type="Proteomes" id="UP000029628"/>
    </source>
</evidence>
<evidence type="ECO:0000256" key="12">
    <source>
        <dbReference type="ARBA" id="ARBA00050251"/>
    </source>
</evidence>
<evidence type="ECO:0000256" key="16">
    <source>
        <dbReference type="ARBA" id="ARBA00075482"/>
    </source>
</evidence>
<dbReference type="InterPro" id="IPR005761">
    <property type="entry name" value="UDP-N-AcMur-Glu-dNH2Pim_ligase"/>
</dbReference>
<gene>
    <name evidence="19" type="primary">murE</name>
    <name evidence="24" type="ORF">HMPREF0872_00725</name>
</gene>
<dbReference type="NCBIfam" id="NF001126">
    <property type="entry name" value="PRK00139.1-4"/>
    <property type="match status" value="1"/>
</dbReference>
<evidence type="ECO:0000313" key="24">
    <source>
        <dbReference type="EMBL" id="KGF48154.1"/>
    </source>
</evidence>
<dbReference type="GO" id="GO:0009252">
    <property type="term" value="P:peptidoglycan biosynthetic process"/>
    <property type="evidence" value="ECO:0007669"/>
    <property type="project" value="UniProtKB-UniRule"/>
</dbReference>
<evidence type="ECO:0000256" key="11">
    <source>
        <dbReference type="ARBA" id="ARBA00023316"/>
    </source>
</evidence>
<feature type="binding site" evidence="19">
    <location>
        <position position="386"/>
    </location>
    <ligand>
        <name>meso-2,6-diaminopimelate</name>
        <dbReference type="ChEBI" id="CHEBI:57791"/>
    </ligand>
</feature>
<sequence length="494" mass="53766">MKTIKELLQFINSIDVKGNIDIEISDITADSRQVEKGSLFICLDGSTVDGHSYAQQAVDAGASALLVSKDVAVVGDVTIIRVEDTRQAMMGCVPAFFDYPALSMRMIGVTGTNGKTTTTHMIAHILRAKGYKVGVIGTVHILIGDTSYPIHNTTPDVVDLQHILAQMVREGVTHCVMEVSSHALALGRVAGVEYDTAVFTNLTQDHLDFHKTFENYLAAKCKLFEQVSADNQSKSNKGAVINIDDPYGCRVVDKTTAPIITYSTCGKGSLNAKDIAMTAKSLTYTISYNNREYPVTINTTGLFNVYNTLAAIGACLYEGLSFEEIDTALSSFSSVPGRFELIEEGQPFAVVVDYAHTPDGLENILQTAKKIVQHHIIVVFGCGGDRDATKRPIMGKIAAQYGDVIIVTSDNPRTENPEKILKDVEVGVKNNLREGTSYRVVADRRQAIQAAIAMAQNGDVVIIAGKGHENYQILNEGTIHFDDREEARIALKEK</sequence>
<dbReference type="InterPro" id="IPR004101">
    <property type="entry name" value="Mur_ligase_C"/>
</dbReference>
<dbReference type="EMBL" id="JRNT01000005">
    <property type="protein sequence ID" value="KGF48154.1"/>
    <property type="molecule type" value="Genomic_DNA"/>
</dbReference>
<name>A0A096CS34_9FIRM</name>
<dbReference type="InterPro" id="IPR013221">
    <property type="entry name" value="Mur_ligase_cen"/>
</dbReference>
<evidence type="ECO:0000256" key="20">
    <source>
        <dbReference type="RuleBase" id="RU004135"/>
    </source>
</evidence>
<dbReference type="InterPro" id="IPR018109">
    <property type="entry name" value="Folylpolyglutamate_synth_CS"/>
</dbReference>
<comment type="pathway">
    <text evidence="1 19 20">Cell wall biogenesis; peptidoglycan biosynthesis.</text>
</comment>
<dbReference type="InterPro" id="IPR036615">
    <property type="entry name" value="Mur_ligase_C_dom_sf"/>
</dbReference>
<comment type="catalytic activity">
    <reaction evidence="12 19">
        <text>UDP-N-acetyl-alpha-D-muramoyl-L-alanyl-D-glutamate + meso-2,6-diaminopimelate + ATP = UDP-N-acetyl-alpha-D-muramoyl-L-alanyl-gamma-D-glutamyl-meso-2,6-diaminopimelate + ADP + phosphate + H(+)</text>
        <dbReference type="Rhea" id="RHEA:23676"/>
        <dbReference type="ChEBI" id="CHEBI:15378"/>
        <dbReference type="ChEBI" id="CHEBI:30616"/>
        <dbReference type="ChEBI" id="CHEBI:43474"/>
        <dbReference type="ChEBI" id="CHEBI:57791"/>
        <dbReference type="ChEBI" id="CHEBI:83900"/>
        <dbReference type="ChEBI" id="CHEBI:83905"/>
        <dbReference type="ChEBI" id="CHEBI:456216"/>
        <dbReference type="EC" id="6.3.2.13"/>
    </reaction>
</comment>
<comment type="cofactor">
    <cofactor evidence="19">
        <name>Mg(2+)</name>
        <dbReference type="ChEBI" id="CHEBI:18420"/>
    </cofactor>
</comment>
<dbReference type="NCBIfam" id="NF001124">
    <property type="entry name" value="PRK00139.1-2"/>
    <property type="match status" value="1"/>
</dbReference>
<evidence type="ECO:0000256" key="13">
    <source>
        <dbReference type="ARBA" id="ARBA00056782"/>
    </source>
</evidence>
<dbReference type="InterPro" id="IPR036565">
    <property type="entry name" value="Mur-like_cat_sf"/>
</dbReference>
<keyword evidence="3 19" id="KW-0963">Cytoplasm</keyword>
<keyword evidence="25" id="KW-1185">Reference proteome</keyword>
<evidence type="ECO:0000256" key="19">
    <source>
        <dbReference type="HAMAP-Rule" id="MF_00208"/>
    </source>
</evidence>
<feature type="binding site" evidence="19">
    <location>
        <begin position="410"/>
        <end position="413"/>
    </location>
    <ligand>
        <name>meso-2,6-diaminopimelate</name>
        <dbReference type="ChEBI" id="CHEBI:57791"/>
    </ligand>
</feature>
<organism evidence="24 25">
    <name type="scientific">Veillonella montpellierensis DNF00314</name>
    <dbReference type="NCBI Taxonomy" id="1401067"/>
    <lineage>
        <taxon>Bacteria</taxon>
        <taxon>Bacillati</taxon>
        <taxon>Bacillota</taxon>
        <taxon>Negativicutes</taxon>
        <taxon>Veillonellales</taxon>
        <taxon>Veillonellaceae</taxon>
        <taxon>Veillonella</taxon>
    </lineage>
</organism>
<dbReference type="HAMAP" id="MF_00208">
    <property type="entry name" value="MurE"/>
    <property type="match status" value="1"/>
</dbReference>
<dbReference type="Proteomes" id="UP000029628">
    <property type="component" value="Unassembled WGS sequence"/>
</dbReference>
<dbReference type="GO" id="GO:0051301">
    <property type="term" value="P:cell division"/>
    <property type="evidence" value="ECO:0007669"/>
    <property type="project" value="UniProtKB-KW"/>
</dbReference>
<keyword evidence="9 19" id="KW-0573">Peptidoglycan synthesis</keyword>
<feature type="binding site" evidence="19">
    <location>
        <begin position="153"/>
        <end position="154"/>
    </location>
    <ligand>
        <name>UDP-N-acetyl-alpha-D-muramoyl-L-alanyl-D-glutamate</name>
        <dbReference type="ChEBI" id="CHEBI:83900"/>
    </ligand>
</feature>
<dbReference type="Gene3D" id="3.90.190.20">
    <property type="entry name" value="Mur ligase, C-terminal domain"/>
    <property type="match status" value="1"/>
</dbReference>
<feature type="short sequence motif" description="Meso-diaminopimelate recognition motif" evidence="19">
    <location>
        <begin position="410"/>
        <end position="413"/>
    </location>
</feature>
<keyword evidence="4 19" id="KW-0436">Ligase</keyword>
<dbReference type="GO" id="GO:0008360">
    <property type="term" value="P:regulation of cell shape"/>
    <property type="evidence" value="ECO:0007669"/>
    <property type="project" value="UniProtKB-KW"/>
</dbReference>
<dbReference type="AlphaFoldDB" id="A0A096CS34"/>
<feature type="domain" description="Mur ligase N-terminal catalytic" evidence="21">
    <location>
        <begin position="24"/>
        <end position="73"/>
    </location>
</feature>
<dbReference type="UniPathway" id="UPA00219"/>
<dbReference type="GO" id="GO:0005524">
    <property type="term" value="F:ATP binding"/>
    <property type="evidence" value="ECO:0007669"/>
    <property type="project" value="UniProtKB-UniRule"/>
</dbReference>
<feature type="binding site" evidence="19">
    <location>
        <position position="180"/>
    </location>
    <ligand>
        <name>UDP-N-acetyl-alpha-D-muramoyl-L-alanyl-D-glutamate</name>
        <dbReference type="ChEBI" id="CHEBI:83900"/>
    </ligand>
</feature>
<dbReference type="SUPFAM" id="SSF53244">
    <property type="entry name" value="MurD-like peptide ligases, peptide-binding domain"/>
    <property type="match status" value="1"/>
</dbReference>
<evidence type="ECO:0000256" key="6">
    <source>
        <dbReference type="ARBA" id="ARBA00022741"/>
    </source>
</evidence>
<dbReference type="Pfam" id="PF08245">
    <property type="entry name" value="Mur_ligase_M"/>
    <property type="match status" value="1"/>
</dbReference>
<comment type="PTM">
    <text evidence="19">Carboxylation is probably crucial for Mg(2+) binding and, consequently, for the gamma-phosphate positioning of ATP.</text>
</comment>
<feature type="binding site" evidence="19">
    <location>
        <position position="469"/>
    </location>
    <ligand>
        <name>meso-2,6-diaminopimelate</name>
        <dbReference type="ChEBI" id="CHEBI:57791"/>
    </ligand>
</feature>
<dbReference type="InterPro" id="IPR000713">
    <property type="entry name" value="Mur_ligase_N"/>
</dbReference>
<comment type="subcellular location">
    <subcellularLocation>
        <location evidence="19 20">Cytoplasm</location>
    </subcellularLocation>
</comment>
<feature type="modified residue" description="N6-carboxylysine" evidence="19">
    <location>
        <position position="220"/>
    </location>
</feature>
<evidence type="ECO:0000256" key="14">
    <source>
        <dbReference type="ARBA" id="ARBA00066633"/>
    </source>
</evidence>
<dbReference type="GO" id="GO:0005737">
    <property type="term" value="C:cytoplasm"/>
    <property type="evidence" value="ECO:0007669"/>
    <property type="project" value="UniProtKB-SubCell"/>
</dbReference>
<accession>A0A096CS34</accession>
<dbReference type="FunFam" id="3.90.190.20:FF:000006">
    <property type="entry name" value="UDP-N-acetylmuramoyl-L-alanyl-D-glutamate--2,6-diaminopimelate ligase"/>
    <property type="match status" value="1"/>
</dbReference>
<evidence type="ECO:0000256" key="2">
    <source>
        <dbReference type="ARBA" id="ARBA00005898"/>
    </source>
</evidence>
<evidence type="ECO:0000256" key="17">
    <source>
        <dbReference type="ARBA" id="ARBA00076158"/>
    </source>
</evidence>
<dbReference type="GO" id="GO:0008765">
    <property type="term" value="F:UDP-N-acetylmuramoylalanyl-D-glutamate-2,6-diaminopimelate ligase activity"/>
    <property type="evidence" value="ECO:0007669"/>
    <property type="project" value="UniProtKB-UniRule"/>
</dbReference>
<dbReference type="Pfam" id="PF02875">
    <property type="entry name" value="Mur_ligase_C"/>
    <property type="match status" value="1"/>
</dbReference>
<keyword evidence="5 19" id="KW-0132">Cell division</keyword>
<evidence type="ECO:0000256" key="1">
    <source>
        <dbReference type="ARBA" id="ARBA00004752"/>
    </source>
</evidence>
<evidence type="ECO:0000256" key="8">
    <source>
        <dbReference type="ARBA" id="ARBA00022960"/>
    </source>
</evidence>
<keyword evidence="11 19" id="KW-0961">Cell wall biogenesis/degradation</keyword>
<comment type="caution">
    <text evidence="24">The sequence shown here is derived from an EMBL/GenBank/DDBJ whole genome shotgun (WGS) entry which is preliminary data.</text>
</comment>
<dbReference type="PANTHER" id="PTHR23135">
    <property type="entry name" value="MUR LIGASE FAMILY MEMBER"/>
    <property type="match status" value="1"/>
</dbReference>
<evidence type="ECO:0000259" key="21">
    <source>
        <dbReference type="Pfam" id="PF01225"/>
    </source>
</evidence>
<evidence type="ECO:0000256" key="15">
    <source>
        <dbReference type="ARBA" id="ARBA00072883"/>
    </source>
</evidence>
<dbReference type="GO" id="GO:0000287">
    <property type="term" value="F:magnesium ion binding"/>
    <property type="evidence" value="ECO:0007669"/>
    <property type="project" value="UniProtKB-UniRule"/>
</dbReference>
<evidence type="ECO:0000259" key="22">
    <source>
        <dbReference type="Pfam" id="PF02875"/>
    </source>
</evidence>
<dbReference type="Pfam" id="PF01225">
    <property type="entry name" value="Mur_ligase"/>
    <property type="match status" value="1"/>
</dbReference>
<evidence type="ECO:0000259" key="23">
    <source>
        <dbReference type="Pfam" id="PF08245"/>
    </source>
</evidence>
<proteinExistence type="inferred from homology"/>
<dbReference type="SUPFAM" id="SSF63418">
    <property type="entry name" value="MurE/MurF N-terminal domain"/>
    <property type="match status" value="1"/>
</dbReference>
<evidence type="ECO:0000256" key="3">
    <source>
        <dbReference type="ARBA" id="ARBA00022490"/>
    </source>
</evidence>
<evidence type="ECO:0000256" key="4">
    <source>
        <dbReference type="ARBA" id="ARBA00022598"/>
    </source>
</evidence>
<feature type="binding site" evidence="19">
    <location>
        <position position="188"/>
    </location>
    <ligand>
        <name>UDP-N-acetyl-alpha-D-muramoyl-L-alanyl-D-glutamate</name>
        <dbReference type="ChEBI" id="CHEBI:83900"/>
    </ligand>
</feature>
<dbReference type="EC" id="6.3.2.13" evidence="14 19"/>
<dbReference type="GO" id="GO:0004326">
    <property type="term" value="F:tetrahydrofolylpolyglutamate synthase activity"/>
    <property type="evidence" value="ECO:0007669"/>
    <property type="project" value="InterPro"/>
</dbReference>
<evidence type="ECO:0000256" key="5">
    <source>
        <dbReference type="ARBA" id="ARBA00022618"/>
    </source>
</evidence>
<keyword evidence="10 19" id="KW-0131">Cell cycle</keyword>
<dbReference type="RefSeq" id="WP_028257405.1">
    <property type="nucleotide sequence ID" value="NZ_JRNT01000005.1"/>
</dbReference>
<evidence type="ECO:0000256" key="10">
    <source>
        <dbReference type="ARBA" id="ARBA00023306"/>
    </source>
</evidence>
<feature type="binding site" evidence="19">
    <location>
        <position position="465"/>
    </location>
    <ligand>
        <name>meso-2,6-diaminopimelate</name>
        <dbReference type="ChEBI" id="CHEBI:57791"/>
    </ligand>
</feature>
<dbReference type="SUPFAM" id="SSF53623">
    <property type="entry name" value="MurD-like peptide ligases, catalytic domain"/>
    <property type="match status" value="1"/>
</dbReference>
<dbReference type="PANTHER" id="PTHR23135:SF4">
    <property type="entry name" value="UDP-N-ACETYLMURAMOYL-L-ALANYL-D-GLUTAMATE--2,6-DIAMINOPIMELATE LIGASE MURE HOMOLOG, CHLOROPLASTIC"/>
    <property type="match status" value="1"/>
</dbReference>
<dbReference type="eggNOG" id="COG0769">
    <property type="taxonomic scope" value="Bacteria"/>
</dbReference>
<feature type="domain" description="Mur ligase C-terminal" evidence="22">
    <location>
        <begin position="337"/>
        <end position="467"/>
    </location>
</feature>
<evidence type="ECO:0000256" key="9">
    <source>
        <dbReference type="ARBA" id="ARBA00022984"/>
    </source>
</evidence>
<comment type="caution">
    <text evidence="19">Lacks conserved residue(s) required for the propagation of feature annotation.</text>
</comment>
<dbReference type="Gene3D" id="3.40.1390.10">
    <property type="entry name" value="MurE/MurF, N-terminal domain"/>
    <property type="match status" value="1"/>
</dbReference>
<dbReference type="InterPro" id="IPR035911">
    <property type="entry name" value="MurE/MurF_N"/>
</dbReference>
<feature type="binding site" evidence="19">
    <location>
        <begin position="111"/>
        <end position="117"/>
    </location>
    <ligand>
        <name>ATP</name>
        <dbReference type="ChEBI" id="CHEBI:30616"/>
    </ligand>
</feature>
<keyword evidence="8 19" id="KW-0133">Cell shape</keyword>
<feature type="binding site" evidence="19">
    <location>
        <position position="31"/>
    </location>
    <ligand>
        <name>UDP-N-acetyl-alpha-D-muramoyl-L-alanyl-D-glutamate</name>
        <dbReference type="ChEBI" id="CHEBI:83900"/>
    </ligand>
</feature>
<evidence type="ECO:0000256" key="7">
    <source>
        <dbReference type="ARBA" id="ARBA00022840"/>
    </source>
</evidence>
<keyword evidence="7 19" id="KW-0067">ATP-binding</keyword>
<keyword evidence="19" id="KW-0460">Magnesium</keyword>
<keyword evidence="6 19" id="KW-0547">Nucleotide-binding</keyword>
<dbReference type="NCBIfam" id="TIGR01085">
    <property type="entry name" value="murE"/>
    <property type="match status" value="1"/>
</dbReference>
<dbReference type="PROSITE" id="PS01011">
    <property type="entry name" value="FOLYLPOLYGLU_SYNT_1"/>
    <property type="match status" value="1"/>
</dbReference>
<comment type="function">
    <text evidence="13 19">Catalyzes the addition of meso-diaminopimelic acid to the nucleotide precursor UDP-N-acetylmuramoyl-L-alanyl-D-glutamate (UMAG) in the biosynthesis of bacterial cell-wall peptidoglycan.</text>
</comment>
<protein>
    <recommendedName>
        <fullName evidence="15 19">UDP-N-acetylmuramoyl-L-alanyl-D-glutamate--2,6-diaminopimelate ligase</fullName>
        <ecNumber evidence="14 19">6.3.2.13</ecNumber>
    </recommendedName>
    <alternativeName>
        <fullName evidence="16 19">Meso-A2pm-adding enzyme</fullName>
    </alternativeName>
    <alternativeName>
        <fullName evidence="17 19">Meso-diaminopimelate-adding enzyme</fullName>
    </alternativeName>
    <alternativeName>
        <fullName evidence="18 19">UDP-MurNAc-L-Ala-D-Glu:meso-diaminopimelate ligase</fullName>
    </alternativeName>
    <alternativeName>
        <fullName evidence="19">UDP-MurNAc-tripeptide synthetase</fullName>
    </alternativeName>
    <alternativeName>
        <fullName evidence="19">UDP-N-acetylmuramyl-tripeptide synthetase</fullName>
    </alternativeName>
</protein>
<comment type="similarity">
    <text evidence="2 19">Belongs to the MurCDEF family. MurE subfamily.</text>
</comment>
<reference evidence="24 25" key="1">
    <citation type="submission" date="2014-07" db="EMBL/GenBank/DDBJ databases">
        <authorList>
            <person name="McCorrison J."/>
            <person name="Sanka R."/>
            <person name="Torralba M."/>
            <person name="Gillis M."/>
            <person name="Haft D.H."/>
            <person name="Methe B."/>
            <person name="Sutton G."/>
            <person name="Nelson K.E."/>
        </authorList>
    </citation>
    <scope>NUCLEOTIDE SEQUENCE [LARGE SCALE GENOMIC DNA]</scope>
    <source>
        <strain evidence="24 25">DNF00314</strain>
    </source>
</reference>
<dbReference type="GO" id="GO:0071555">
    <property type="term" value="P:cell wall organization"/>
    <property type="evidence" value="ECO:0007669"/>
    <property type="project" value="UniProtKB-KW"/>
</dbReference>